<gene>
    <name evidence="1" type="ORF">NM208_g2407</name>
</gene>
<sequence length="411" mass="46074">MAASDAVVPAAVGGRSDPPPASQSQSKRDRKRHMLMDRLSTMTEKFHRERDMTYRDQLQKIQFDINLVQRFDPYDPKVLEVISELQREHTQTQGPTVNAENARSLLDMAGIRFPDFMNEIEDLVEIRDFQLAQSKNEYERRLQEYKNTYAYKVETAKREHRALTSTLRDRLVNTLTQKKNRLNREKEVLEINDSNALLLNPNQFSLTNPASPGGTHGKRATRLRKDADDLQMYSDNKKRKRNAGDDDGSPVPMRRALDPNNTTPLWQSEKARAAAKQNGPVYSIDKLFTDKELSLNYNTAALAAHQYVLRNRVNGSGLSPEDSDSGHGEANGDHDADSQPSAPAMERSVSHATRSTRGGANHNFLDDKILGIEGIANFEIPGNLDLVHAQEPPKMPPPVAPAVPEALSSLC</sequence>
<comment type="caution">
    <text evidence="1">The sequence shown here is derived from an EMBL/GenBank/DDBJ whole genome shotgun (WGS) entry which is preliminary data.</text>
</comment>
<evidence type="ECO:0000313" key="2">
    <source>
        <dbReference type="Proteomes" id="UP001148629"/>
    </source>
</evidence>
<keyword evidence="2" id="KW-1185">Reference proteome</keyword>
<dbReference type="Proteomes" id="UP001148629">
    <property type="component" value="Unassembled WGS sequence"/>
</dbReference>
<proteinExistence type="predicted"/>
<protein>
    <submittedName>
        <fullName evidence="1">Uncharacterized protein</fullName>
    </submittedName>
</protein>
<accession>A0ACC1SSM3</accession>
<dbReference type="EMBL" id="JANRMS010000142">
    <property type="protein sequence ID" value="KAJ3545665.1"/>
    <property type="molecule type" value="Genomic_DNA"/>
</dbReference>
<organism evidence="1 2">
    <name type="scientific">Fusarium decemcellulare</name>
    <dbReference type="NCBI Taxonomy" id="57161"/>
    <lineage>
        <taxon>Eukaryota</taxon>
        <taxon>Fungi</taxon>
        <taxon>Dikarya</taxon>
        <taxon>Ascomycota</taxon>
        <taxon>Pezizomycotina</taxon>
        <taxon>Sordariomycetes</taxon>
        <taxon>Hypocreomycetidae</taxon>
        <taxon>Hypocreales</taxon>
        <taxon>Nectriaceae</taxon>
        <taxon>Fusarium</taxon>
        <taxon>Fusarium decemcellulare species complex</taxon>
    </lineage>
</organism>
<reference evidence="1" key="1">
    <citation type="submission" date="2022-08" db="EMBL/GenBank/DDBJ databases">
        <title>Genome Sequence of Fusarium decemcellulare.</title>
        <authorList>
            <person name="Buettner E."/>
        </authorList>
    </citation>
    <scope>NUCLEOTIDE SEQUENCE</scope>
    <source>
        <strain evidence="1">Babe19</strain>
    </source>
</reference>
<name>A0ACC1SSM3_9HYPO</name>
<evidence type="ECO:0000313" key="1">
    <source>
        <dbReference type="EMBL" id="KAJ3545665.1"/>
    </source>
</evidence>